<evidence type="ECO:0000313" key="3">
    <source>
        <dbReference type="Proteomes" id="UP000784294"/>
    </source>
</evidence>
<evidence type="ECO:0000256" key="1">
    <source>
        <dbReference type="SAM" id="MobiDB-lite"/>
    </source>
</evidence>
<name>A0A3S5B561_9PLAT</name>
<dbReference type="AlphaFoldDB" id="A0A3S5B561"/>
<feature type="compositionally biased region" description="Polar residues" evidence="1">
    <location>
        <begin position="290"/>
        <end position="320"/>
    </location>
</feature>
<dbReference type="EMBL" id="CAAALY010253047">
    <property type="protein sequence ID" value="VEL36742.1"/>
    <property type="molecule type" value="Genomic_DNA"/>
</dbReference>
<feature type="region of interest" description="Disordered" evidence="1">
    <location>
        <begin position="290"/>
        <end position="330"/>
    </location>
</feature>
<comment type="caution">
    <text evidence="2">The sequence shown here is derived from an EMBL/GenBank/DDBJ whole genome shotgun (WGS) entry which is preliminary data.</text>
</comment>
<proteinExistence type="predicted"/>
<organism evidence="2 3">
    <name type="scientific">Protopolystoma xenopodis</name>
    <dbReference type="NCBI Taxonomy" id="117903"/>
    <lineage>
        <taxon>Eukaryota</taxon>
        <taxon>Metazoa</taxon>
        <taxon>Spiralia</taxon>
        <taxon>Lophotrochozoa</taxon>
        <taxon>Platyhelminthes</taxon>
        <taxon>Monogenea</taxon>
        <taxon>Polyopisthocotylea</taxon>
        <taxon>Polystomatidea</taxon>
        <taxon>Polystomatidae</taxon>
        <taxon>Protopolystoma</taxon>
    </lineage>
</organism>
<sequence>MQVCLADLASVGRPLGKQPIGPQSAPFPSFPLPPSPQPELVNLRTGSSHPSQACCLWTAACQAADVAVLLAESALNRTTWSLPLKQASGDTNCATAFLFAHLHPFLVGLSFGIFCFLFPRLLPSPQTVTTADNEESSGKSRCQLVPQSVPDRPFHVLPPRRAGASLDAVTANNPIATATETGLGRSVSVGHSSPAERDLASAKLAKADILIQLVEVNAEYLKAVMRESMDKTHLQKVSSSVECLLDVSAVSGRSVGRSVGRATRHRLEPKRHLAEVAAFATSQRRPSNRFGQLTTRLPTTNERLDNSSLSRQSRNPTCLHTGTRECAGDS</sequence>
<gene>
    <name evidence="2" type="ORF">PXEA_LOCUS30182</name>
</gene>
<evidence type="ECO:0000313" key="2">
    <source>
        <dbReference type="EMBL" id="VEL36742.1"/>
    </source>
</evidence>
<dbReference type="Proteomes" id="UP000784294">
    <property type="component" value="Unassembled WGS sequence"/>
</dbReference>
<protein>
    <submittedName>
        <fullName evidence="2">Uncharacterized protein</fullName>
    </submittedName>
</protein>
<reference evidence="2" key="1">
    <citation type="submission" date="2018-11" db="EMBL/GenBank/DDBJ databases">
        <authorList>
            <consortium name="Pathogen Informatics"/>
        </authorList>
    </citation>
    <scope>NUCLEOTIDE SEQUENCE</scope>
</reference>
<keyword evidence="3" id="KW-1185">Reference proteome</keyword>
<accession>A0A3S5B561</accession>